<dbReference type="Proteomes" id="UP000649604">
    <property type="component" value="Unassembled WGS sequence"/>
</dbReference>
<evidence type="ECO:0000256" key="1">
    <source>
        <dbReference type="ARBA" id="ARBA00023122"/>
    </source>
</evidence>
<dbReference type="PROSITE" id="PS51371">
    <property type="entry name" value="CBS"/>
    <property type="match status" value="2"/>
</dbReference>
<keyword evidence="1 2" id="KW-0129">CBS domain</keyword>
<feature type="domain" description="CBS" evidence="3">
    <location>
        <begin position="10"/>
        <end position="67"/>
    </location>
</feature>
<evidence type="ECO:0000313" key="5">
    <source>
        <dbReference type="Proteomes" id="UP000649604"/>
    </source>
</evidence>
<dbReference type="InterPro" id="IPR000644">
    <property type="entry name" value="CBS_dom"/>
</dbReference>
<gene>
    <name evidence="4" type="ORF">GF339_18380</name>
</gene>
<dbReference type="SMART" id="SM00116">
    <property type="entry name" value="CBS"/>
    <property type="match status" value="2"/>
</dbReference>
<sequence length="151" mass="17084">MMKVGKIVGHQKTIYSTHPENSICEAATLMADKRIGALIVLDDDQDIAGIITERDILRKCAGMNDDDDARCALVKDVMTPKTRLITAHKDHDLRSVMSTMTENNIRHIPILDHDELIGLISIRDVVRILLEHAEFQNKLITEYMDSTGRYL</sequence>
<organism evidence="4 5">
    <name type="scientific">candidate division KSB3 bacterium</name>
    <dbReference type="NCBI Taxonomy" id="2044937"/>
    <lineage>
        <taxon>Bacteria</taxon>
        <taxon>candidate division KSB3</taxon>
    </lineage>
</organism>
<dbReference type="SUPFAM" id="SSF54631">
    <property type="entry name" value="CBS-domain pair"/>
    <property type="match status" value="1"/>
</dbReference>
<dbReference type="InterPro" id="IPR046342">
    <property type="entry name" value="CBS_dom_sf"/>
</dbReference>
<comment type="caution">
    <text evidence="4">The sequence shown here is derived from an EMBL/GenBank/DDBJ whole genome shotgun (WGS) entry which is preliminary data.</text>
</comment>
<dbReference type="PANTHER" id="PTHR43080:SF2">
    <property type="entry name" value="CBS DOMAIN-CONTAINING PROTEIN"/>
    <property type="match status" value="1"/>
</dbReference>
<protein>
    <submittedName>
        <fullName evidence="4">CBS domain-containing protein</fullName>
    </submittedName>
</protein>
<dbReference type="PANTHER" id="PTHR43080">
    <property type="entry name" value="CBS DOMAIN-CONTAINING PROTEIN CBSX3, MITOCHONDRIAL"/>
    <property type="match status" value="1"/>
</dbReference>
<dbReference type="InterPro" id="IPR051257">
    <property type="entry name" value="Diverse_CBS-Domain"/>
</dbReference>
<evidence type="ECO:0000256" key="2">
    <source>
        <dbReference type="PROSITE-ProRule" id="PRU00703"/>
    </source>
</evidence>
<dbReference type="Pfam" id="PF00571">
    <property type="entry name" value="CBS"/>
    <property type="match status" value="2"/>
</dbReference>
<reference evidence="4" key="1">
    <citation type="submission" date="2019-11" db="EMBL/GenBank/DDBJ databases">
        <title>Microbial mats filling the niche in hypersaline microbial mats.</title>
        <authorList>
            <person name="Wong H.L."/>
            <person name="Macleod F.I."/>
            <person name="White R.A. III"/>
            <person name="Burns B.P."/>
        </authorList>
    </citation>
    <scope>NUCLEOTIDE SEQUENCE</scope>
    <source>
        <strain evidence="4">Rbin_158</strain>
    </source>
</reference>
<proteinExistence type="predicted"/>
<dbReference type="InterPro" id="IPR044725">
    <property type="entry name" value="CBSX3_CBS_dom"/>
</dbReference>
<dbReference type="AlphaFoldDB" id="A0A9D5JZB0"/>
<dbReference type="CDD" id="cd04623">
    <property type="entry name" value="CBS_pair_bac_euk"/>
    <property type="match status" value="1"/>
</dbReference>
<dbReference type="Gene3D" id="3.10.580.10">
    <property type="entry name" value="CBS-domain"/>
    <property type="match status" value="1"/>
</dbReference>
<feature type="domain" description="CBS" evidence="3">
    <location>
        <begin position="78"/>
        <end position="135"/>
    </location>
</feature>
<evidence type="ECO:0000313" key="4">
    <source>
        <dbReference type="EMBL" id="MBD3326557.1"/>
    </source>
</evidence>
<name>A0A9D5JZB0_9BACT</name>
<evidence type="ECO:0000259" key="3">
    <source>
        <dbReference type="PROSITE" id="PS51371"/>
    </source>
</evidence>
<accession>A0A9D5JZB0</accession>
<dbReference type="EMBL" id="WJJP01000600">
    <property type="protein sequence ID" value="MBD3326557.1"/>
    <property type="molecule type" value="Genomic_DNA"/>
</dbReference>